<dbReference type="PANTHER" id="PTHR13166">
    <property type="entry name" value="PROTEIN C6ORF149"/>
    <property type="match status" value="1"/>
</dbReference>
<protein>
    <recommendedName>
        <fullName evidence="2">Complex 1 LYR protein domain-containing protein</fullName>
    </recommendedName>
</protein>
<dbReference type="GO" id="GO:0016226">
    <property type="term" value="P:iron-sulfur cluster assembly"/>
    <property type="evidence" value="ECO:0007669"/>
    <property type="project" value="InterPro"/>
</dbReference>
<sequence>MAARSLFRTMLREAAQVDQYNFRNYAIRRVREDFRRNAALSGSEAATALQEGKDALEVLRRQRIVGQLYPAAQSVMDAEASRAFEDAAESVIDPVGGAGR</sequence>
<proteinExistence type="inferred from homology"/>
<dbReference type="OrthoDB" id="275715at2759"/>
<dbReference type="AlphaFoldDB" id="A0A8J2WRI3"/>
<dbReference type="InterPro" id="IPR008011">
    <property type="entry name" value="Complex1_LYR_dom"/>
</dbReference>
<name>A0A8J2WRI3_9STRA</name>
<dbReference type="InterPro" id="IPR051522">
    <property type="entry name" value="ISC_assembly_LYR"/>
</dbReference>
<reference evidence="3" key="1">
    <citation type="submission" date="2021-11" db="EMBL/GenBank/DDBJ databases">
        <authorList>
            <consortium name="Genoscope - CEA"/>
            <person name="William W."/>
        </authorList>
    </citation>
    <scope>NUCLEOTIDE SEQUENCE</scope>
</reference>
<dbReference type="GO" id="GO:0005739">
    <property type="term" value="C:mitochondrion"/>
    <property type="evidence" value="ECO:0007669"/>
    <property type="project" value="TreeGrafter"/>
</dbReference>
<organism evidence="3 4">
    <name type="scientific">Pelagomonas calceolata</name>
    <dbReference type="NCBI Taxonomy" id="35677"/>
    <lineage>
        <taxon>Eukaryota</taxon>
        <taxon>Sar</taxon>
        <taxon>Stramenopiles</taxon>
        <taxon>Ochrophyta</taxon>
        <taxon>Pelagophyceae</taxon>
        <taxon>Pelagomonadales</taxon>
        <taxon>Pelagomonadaceae</taxon>
        <taxon>Pelagomonas</taxon>
    </lineage>
</organism>
<dbReference type="PANTHER" id="PTHR13166:SF7">
    <property type="entry name" value="LYR MOTIF-CONTAINING PROTEIN 4"/>
    <property type="match status" value="1"/>
</dbReference>
<keyword evidence="4" id="KW-1185">Reference proteome</keyword>
<evidence type="ECO:0000259" key="2">
    <source>
        <dbReference type="Pfam" id="PF05347"/>
    </source>
</evidence>
<dbReference type="Proteomes" id="UP000789595">
    <property type="component" value="Unassembled WGS sequence"/>
</dbReference>
<gene>
    <name evidence="3" type="ORF">PECAL_1P07480</name>
</gene>
<evidence type="ECO:0000313" key="3">
    <source>
        <dbReference type="EMBL" id="CAH0364389.1"/>
    </source>
</evidence>
<dbReference type="CDD" id="cd20264">
    <property type="entry name" value="Complex1_LYR_LYRM4"/>
    <property type="match status" value="1"/>
</dbReference>
<comment type="caution">
    <text evidence="3">The sequence shown here is derived from an EMBL/GenBank/DDBJ whole genome shotgun (WGS) entry which is preliminary data.</text>
</comment>
<dbReference type="GO" id="GO:1990221">
    <property type="term" value="C:L-cysteine desulfurase complex"/>
    <property type="evidence" value="ECO:0007669"/>
    <property type="project" value="TreeGrafter"/>
</dbReference>
<accession>A0A8J2WRI3</accession>
<dbReference type="Pfam" id="PF05347">
    <property type="entry name" value="Complex1_LYR"/>
    <property type="match status" value="1"/>
</dbReference>
<feature type="domain" description="Complex 1 LYR protein" evidence="2">
    <location>
        <begin position="3"/>
        <end position="58"/>
    </location>
</feature>
<evidence type="ECO:0000256" key="1">
    <source>
        <dbReference type="ARBA" id="ARBA00009508"/>
    </source>
</evidence>
<dbReference type="EMBL" id="CAKKNE010000001">
    <property type="protein sequence ID" value="CAH0364389.1"/>
    <property type="molecule type" value="Genomic_DNA"/>
</dbReference>
<evidence type="ECO:0000313" key="4">
    <source>
        <dbReference type="Proteomes" id="UP000789595"/>
    </source>
</evidence>
<dbReference type="InterPro" id="IPR045297">
    <property type="entry name" value="Complex1_LYR_LYRM4"/>
</dbReference>
<comment type="similarity">
    <text evidence="1">Belongs to the complex I LYR family.</text>
</comment>